<sequence>MELCAPEFRLVGARIRVPKCNAAWESPPSRGRATDARENESLLPIYDPKVEGRQVGLLGSGPNWAGELDWADGERIGPNWAGLDLYWTVLMGTDWAELGRGLPDWLGCLPQAELLGRHGLGCWVHERCCRSRERFRPLTSVAPAIQKYDRSGLKKN</sequence>
<dbReference type="AlphaFoldDB" id="A0A2I0JHB1"/>
<protein>
    <submittedName>
        <fullName evidence="1">Uncharacterized protein</fullName>
    </submittedName>
</protein>
<dbReference type="Proteomes" id="UP000233551">
    <property type="component" value="Unassembled WGS sequence"/>
</dbReference>
<comment type="caution">
    <text evidence="1">The sequence shown here is derived from an EMBL/GenBank/DDBJ whole genome shotgun (WGS) entry which is preliminary data.</text>
</comment>
<dbReference type="EMBL" id="PGOL01001705">
    <property type="protein sequence ID" value="PKI55393.1"/>
    <property type="molecule type" value="Genomic_DNA"/>
</dbReference>
<organism evidence="1 2">
    <name type="scientific">Punica granatum</name>
    <name type="common">Pomegranate</name>
    <dbReference type="NCBI Taxonomy" id="22663"/>
    <lineage>
        <taxon>Eukaryota</taxon>
        <taxon>Viridiplantae</taxon>
        <taxon>Streptophyta</taxon>
        <taxon>Embryophyta</taxon>
        <taxon>Tracheophyta</taxon>
        <taxon>Spermatophyta</taxon>
        <taxon>Magnoliopsida</taxon>
        <taxon>eudicotyledons</taxon>
        <taxon>Gunneridae</taxon>
        <taxon>Pentapetalae</taxon>
        <taxon>rosids</taxon>
        <taxon>malvids</taxon>
        <taxon>Myrtales</taxon>
        <taxon>Lythraceae</taxon>
        <taxon>Punica</taxon>
    </lineage>
</organism>
<accession>A0A2I0JHB1</accession>
<keyword evidence="2" id="KW-1185">Reference proteome</keyword>
<evidence type="ECO:0000313" key="1">
    <source>
        <dbReference type="EMBL" id="PKI55393.1"/>
    </source>
</evidence>
<gene>
    <name evidence="1" type="ORF">CRG98_024244</name>
</gene>
<evidence type="ECO:0000313" key="2">
    <source>
        <dbReference type="Proteomes" id="UP000233551"/>
    </source>
</evidence>
<name>A0A2I0JHB1_PUNGR</name>
<proteinExistence type="predicted"/>
<reference evidence="1 2" key="1">
    <citation type="submission" date="2017-11" db="EMBL/GenBank/DDBJ databases">
        <title>De-novo sequencing of pomegranate (Punica granatum L.) genome.</title>
        <authorList>
            <person name="Akparov Z."/>
            <person name="Amiraslanov A."/>
            <person name="Hajiyeva S."/>
            <person name="Abbasov M."/>
            <person name="Kaur K."/>
            <person name="Hamwieh A."/>
            <person name="Solovyev V."/>
            <person name="Salamov A."/>
            <person name="Braich B."/>
            <person name="Kosarev P."/>
            <person name="Mahmoud A."/>
            <person name="Hajiyev E."/>
            <person name="Babayeva S."/>
            <person name="Izzatullayeva V."/>
            <person name="Mammadov A."/>
            <person name="Mammadov A."/>
            <person name="Sharifova S."/>
            <person name="Ojaghi J."/>
            <person name="Eynullazada K."/>
            <person name="Bayramov B."/>
            <person name="Abdulazimova A."/>
            <person name="Shahmuradov I."/>
        </authorList>
    </citation>
    <scope>NUCLEOTIDE SEQUENCE [LARGE SCALE GENOMIC DNA]</scope>
    <source>
        <strain evidence="2">cv. AG2017</strain>
        <tissue evidence="1">Leaf</tissue>
    </source>
</reference>